<dbReference type="RefSeq" id="WP_071184392.1">
    <property type="nucleotide sequence ID" value="NZ_CP017774.1"/>
</dbReference>
<dbReference type="AlphaFoldDB" id="A0A1D9P993"/>
<organism evidence="2 3">
    <name type="scientific">Flavobacterium commune</name>
    <dbReference type="NCBI Taxonomy" id="1306519"/>
    <lineage>
        <taxon>Bacteria</taxon>
        <taxon>Pseudomonadati</taxon>
        <taxon>Bacteroidota</taxon>
        <taxon>Flavobacteriia</taxon>
        <taxon>Flavobacteriales</taxon>
        <taxon>Flavobacteriaceae</taxon>
        <taxon>Flavobacterium</taxon>
    </lineage>
</organism>
<dbReference type="EMBL" id="CP017774">
    <property type="protein sequence ID" value="AOZ99149.1"/>
    <property type="molecule type" value="Genomic_DNA"/>
</dbReference>
<keyword evidence="2" id="KW-0808">Transferase</keyword>
<dbReference type="InterPro" id="IPR016181">
    <property type="entry name" value="Acyl_CoA_acyltransferase"/>
</dbReference>
<dbReference type="Pfam" id="PF00583">
    <property type="entry name" value="Acetyltransf_1"/>
    <property type="match status" value="1"/>
</dbReference>
<proteinExistence type="predicted"/>
<reference evidence="2 3" key="1">
    <citation type="submission" date="2016-10" db="EMBL/GenBank/DDBJ databases">
        <title>Complete Genome Sequence of Flavobacterium sp. PK15.</title>
        <authorList>
            <person name="Ekwe A."/>
            <person name="Kim S.B."/>
        </authorList>
    </citation>
    <scope>NUCLEOTIDE SEQUENCE [LARGE SCALE GENOMIC DNA]</scope>
    <source>
        <strain evidence="2 3">PK15</strain>
    </source>
</reference>
<evidence type="ECO:0000313" key="2">
    <source>
        <dbReference type="EMBL" id="AOZ99149.1"/>
    </source>
</evidence>
<name>A0A1D9P993_9FLAO</name>
<dbReference type="Proteomes" id="UP000178198">
    <property type="component" value="Chromosome"/>
</dbReference>
<accession>A0A1D9P993</accession>
<dbReference type="KEGG" id="fcm:BIW12_06680"/>
<dbReference type="Gene3D" id="3.40.630.30">
    <property type="match status" value="1"/>
</dbReference>
<gene>
    <name evidence="2" type="ORF">BIW12_06680</name>
</gene>
<dbReference type="OrthoDB" id="9805924at2"/>
<dbReference type="SUPFAM" id="SSF55729">
    <property type="entry name" value="Acyl-CoA N-acyltransferases (Nat)"/>
    <property type="match status" value="1"/>
</dbReference>
<keyword evidence="3" id="KW-1185">Reference proteome</keyword>
<dbReference type="InterPro" id="IPR000182">
    <property type="entry name" value="GNAT_dom"/>
</dbReference>
<dbReference type="GO" id="GO:0016747">
    <property type="term" value="F:acyltransferase activity, transferring groups other than amino-acyl groups"/>
    <property type="evidence" value="ECO:0007669"/>
    <property type="project" value="InterPro"/>
</dbReference>
<dbReference type="STRING" id="1306519.BIW12_06680"/>
<dbReference type="CDD" id="cd04301">
    <property type="entry name" value="NAT_SF"/>
    <property type="match status" value="1"/>
</dbReference>
<sequence>MTEIKIAITDNEIASCWEAISVLRPMLEREHFVSLIKDLQKEGYQLLYIQEEGITVAIAGYRIYTMLYCGKMLYLDDLSTLENFRGKGYASQLLNYLKEIALEQQCVSIQLDSGPARTTAHKLYFKEDFTISAYHFHKNIELKL</sequence>
<feature type="domain" description="N-acetyltransferase" evidence="1">
    <location>
        <begin position="1"/>
        <end position="144"/>
    </location>
</feature>
<dbReference type="PROSITE" id="PS51186">
    <property type="entry name" value="GNAT"/>
    <property type="match status" value="1"/>
</dbReference>
<protein>
    <submittedName>
        <fullName evidence="2">GNAT family N-acetyltransferase</fullName>
    </submittedName>
</protein>
<evidence type="ECO:0000313" key="3">
    <source>
        <dbReference type="Proteomes" id="UP000178198"/>
    </source>
</evidence>
<evidence type="ECO:0000259" key="1">
    <source>
        <dbReference type="PROSITE" id="PS51186"/>
    </source>
</evidence>